<dbReference type="GO" id="GO:0002926">
    <property type="term" value="P:tRNA wobble base 5-methoxycarbonylmethyl-2-thiouridinylation"/>
    <property type="evidence" value="ECO:0007669"/>
    <property type="project" value="TreeGrafter"/>
</dbReference>
<keyword evidence="6" id="KW-0539">Nucleus</keyword>
<name>A0A834SYR9_9FABA</name>
<accession>A0A834SYR9</accession>
<dbReference type="InterPro" id="IPR056167">
    <property type="entry name" value="A-sol_ELP1"/>
</dbReference>
<feature type="domain" description="ELP1 TPR" evidence="10">
    <location>
        <begin position="940"/>
        <end position="1101"/>
    </location>
</feature>
<dbReference type="InterPro" id="IPR056165">
    <property type="entry name" value="Beta-prop_ELP1_2nd"/>
</dbReference>
<comment type="caution">
    <text evidence="13">The sequence shown here is derived from an EMBL/GenBank/DDBJ whole genome shotgun (WGS) entry which is preliminary data.</text>
</comment>
<reference evidence="13" key="1">
    <citation type="submission" date="2020-09" db="EMBL/GenBank/DDBJ databases">
        <title>Genome-Enabled Discovery of Anthraquinone Biosynthesis in Senna tora.</title>
        <authorList>
            <person name="Kang S.-H."/>
            <person name="Pandey R.P."/>
            <person name="Lee C.-M."/>
            <person name="Sim J.-S."/>
            <person name="Jeong J.-T."/>
            <person name="Choi B.-S."/>
            <person name="Jung M."/>
            <person name="Ginzburg D."/>
            <person name="Zhao K."/>
            <person name="Won S.Y."/>
            <person name="Oh T.-J."/>
            <person name="Yu Y."/>
            <person name="Kim N.-H."/>
            <person name="Lee O.R."/>
            <person name="Lee T.-H."/>
            <person name="Bashyal P."/>
            <person name="Kim T.-S."/>
            <person name="Lee W.-H."/>
            <person name="Kawkins C."/>
            <person name="Kim C.-K."/>
            <person name="Kim J.S."/>
            <person name="Ahn B.O."/>
            <person name="Rhee S.Y."/>
            <person name="Sohng J.K."/>
        </authorList>
    </citation>
    <scope>NUCLEOTIDE SEQUENCE</scope>
    <source>
        <tissue evidence="13">Leaf</tissue>
    </source>
</reference>
<sequence>MNNLKLFSEVSLGLQLQSNTEALRFSAFDIERNRLFFVSEHNFVYTIHLSSFHVSRYKEKRAWSKTLATADVDTIDLEPGDFITSFDYLMEKEALIVGTSNGLLLLHSVDTNTTEVVGKVEGGVKCISPSPDGELLGIITGLGQILVMTHDWDLLYETALADVPEGFDVNEIFQPDKFEYNVSWRGDGKFFATMSDVCNSTTLLKELKVWERDSGLLHASSEPKAFSGAVLEWMPSGAKIAAVYDRKAENECPSIVFFERNGLERSKFSINEGINAKVKVLMWNCSSDLLAGIVECEKYDAIKIWYFSNNHWYLKHEIRYSKQDNVRFMWNPTRPLQLICWTHGGQITVYNFVWITAVTENSTALVIDGSNIHVTPLSLTLMPPPMYLFSLKFSSNVRDMAVYCRNSKNHLAVFLSNGCLCIVELPAVETWEELEGKEFNVEASHTEIALGSILHLVWLDSHTLLAVSHYGFSHNNDFSKTSLNEGELQGFYLQEIELECSEDLVPGLLTSSGWHAKVSKRNALDEVVVSVAPNPASKYSAYIQFSGGNILEYVSKFVASKGSLEQEFQSFSSTCPRMNVVLVGNGGASKPLLFGLDEIGRLHANGGIVCNNCSSFSFYSNLADQVITHLIITTKQDLLFIVDIVDIFNGELESKYGNFVQIISRKREEESRNCINIWERGARVVGVLHGDEAAIILQTTRGNLECIYPRKLVVVSIVNALVQKRFKDALLMVRRHRIDFNIMVDYCGCQAFSQLASEFVKQVGNLGYITEFVCAVKNENIIEKLYKNYVSVSCSEGANVVQVGDLQHCPAENKVSSVLMAVRKALEDHITESPGRELCILTTLARSDPPLLEDALKRIKVIREMELSHADDQRRTSYPSAEEALKHLLWLADSDAVYEAALGLYDLNLTAIVALNAQRDPKEFLPYLQELERMPTLLMQYNIDLKLQRFEMALRHIVCAGDAYFSDCMTLMKKNPQLFPLGLQLIADHSKRMPILEAWGDYLSDEKCFEDAATIYLSCFCLEKALKSYRACNNWSGVLTVAGFLNMEKDEVLRVANELCEELQALGKPREAAKIALEYCGDVSGCVNLLISARDWEEALRVAFMHRTEELIKTVKDASLECASTLIGEYEEGIEKVGKYLARYLAVRQRRLLLAAKLKAEEQAASDIDNDAASETSSNFSGMSAYTTGTRRSSAVSISTSATSKARDSRRQKKRGKIRPGSPGEELALVDHMKGMSLTVEARLELKSLLVCLVMFGEGETARKLQQMAENFQLSQMAAIRLAEDTISNDSINEYTHTLEHYTRKVRNDMQNSEAFSWRAKVFLIE</sequence>
<dbReference type="UniPathway" id="UPA00988"/>
<dbReference type="Pfam" id="PF23936">
    <property type="entry name" value="HB_ELP1"/>
    <property type="match status" value="1"/>
</dbReference>
<dbReference type="SUPFAM" id="SSF50978">
    <property type="entry name" value="WD40 repeat-like"/>
    <property type="match status" value="1"/>
</dbReference>
<dbReference type="GO" id="GO:0000049">
    <property type="term" value="F:tRNA binding"/>
    <property type="evidence" value="ECO:0007669"/>
    <property type="project" value="TreeGrafter"/>
</dbReference>
<feature type="domain" description="ELP1 N-terminal second beta-propeller" evidence="9">
    <location>
        <begin position="366"/>
        <end position="685"/>
    </location>
</feature>
<feature type="domain" description="ELP1 alpha-solenoid" evidence="11">
    <location>
        <begin position="710"/>
        <end position="931"/>
    </location>
</feature>
<evidence type="ECO:0000259" key="11">
    <source>
        <dbReference type="Pfam" id="PF23925"/>
    </source>
</evidence>
<dbReference type="PANTHER" id="PTHR12747">
    <property type="entry name" value="ELONGATOR COMPLEX PROTEIN 1"/>
    <property type="match status" value="1"/>
</dbReference>
<dbReference type="GO" id="GO:0005634">
    <property type="term" value="C:nucleus"/>
    <property type="evidence" value="ECO:0007669"/>
    <property type="project" value="UniProtKB-SubCell"/>
</dbReference>
<comment type="function">
    <text evidence="6">Component of the elongator complex which is required for multiple tRNA modifications, including mcm5U (5-methoxycarbonylmethyl uridine), mcm5s2U (5-methoxycarbonylmethyl-2-thiouridine), and ncm5U (5-carbamoylmethyl uridine). The elongator complex catalyzes formation of carboxymethyluridine in the wobble base at position 34 in tRNAs.</text>
</comment>
<organism evidence="13 14">
    <name type="scientific">Senna tora</name>
    <dbReference type="NCBI Taxonomy" id="362788"/>
    <lineage>
        <taxon>Eukaryota</taxon>
        <taxon>Viridiplantae</taxon>
        <taxon>Streptophyta</taxon>
        <taxon>Embryophyta</taxon>
        <taxon>Tracheophyta</taxon>
        <taxon>Spermatophyta</taxon>
        <taxon>Magnoliopsida</taxon>
        <taxon>eudicotyledons</taxon>
        <taxon>Gunneridae</taxon>
        <taxon>Pentapetalae</taxon>
        <taxon>rosids</taxon>
        <taxon>fabids</taxon>
        <taxon>Fabales</taxon>
        <taxon>Fabaceae</taxon>
        <taxon>Caesalpinioideae</taxon>
        <taxon>Cassia clade</taxon>
        <taxon>Senna</taxon>
    </lineage>
</organism>
<feature type="domain" description="ELP1 first N-terminal beta-propeller" evidence="8">
    <location>
        <begin position="1"/>
        <end position="161"/>
    </location>
</feature>
<dbReference type="Pfam" id="PF23878">
    <property type="entry name" value="TPR_ELP1"/>
    <property type="match status" value="1"/>
</dbReference>
<evidence type="ECO:0000256" key="4">
    <source>
        <dbReference type="ARBA" id="ARBA00022694"/>
    </source>
</evidence>
<evidence type="ECO:0000256" key="5">
    <source>
        <dbReference type="ARBA" id="ARBA00029535"/>
    </source>
</evidence>
<feature type="region of interest" description="Disordered" evidence="7">
    <location>
        <begin position="1166"/>
        <end position="1226"/>
    </location>
</feature>
<evidence type="ECO:0000259" key="10">
    <source>
        <dbReference type="Pfam" id="PF23878"/>
    </source>
</evidence>
<dbReference type="InterPro" id="IPR056166">
    <property type="entry name" value="TPR_ELP1"/>
</dbReference>
<evidence type="ECO:0000259" key="12">
    <source>
        <dbReference type="Pfam" id="PF23936"/>
    </source>
</evidence>
<dbReference type="EMBL" id="JAAIUW010000010">
    <property type="protein sequence ID" value="KAF7811336.1"/>
    <property type="molecule type" value="Genomic_DNA"/>
</dbReference>
<dbReference type="InterPro" id="IPR006849">
    <property type="entry name" value="Elp1"/>
</dbReference>
<evidence type="ECO:0000256" key="3">
    <source>
        <dbReference type="ARBA" id="ARBA00022490"/>
    </source>
</evidence>
<feature type="domain" description="ELP1 three-helical bundle" evidence="12">
    <location>
        <begin position="1115"/>
        <end position="1271"/>
    </location>
</feature>
<feature type="compositionally biased region" description="Low complexity" evidence="7">
    <location>
        <begin position="1190"/>
        <end position="1204"/>
    </location>
</feature>
<dbReference type="GO" id="GO:0005829">
    <property type="term" value="C:cytosol"/>
    <property type="evidence" value="ECO:0007669"/>
    <property type="project" value="TreeGrafter"/>
</dbReference>
<dbReference type="InterPro" id="IPR056169">
    <property type="entry name" value="HB_ELP1"/>
</dbReference>
<dbReference type="InterPro" id="IPR015943">
    <property type="entry name" value="WD40/YVTN_repeat-like_dom_sf"/>
</dbReference>
<dbReference type="Gene3D" id="2.130.10.10">
    <property type="entry name" value="YVTN repeat-like/Quinoprotein amine dehydrogenase"/>
    <property type="match status" value="1"/>
</dbReference>
<dbReference type="Pfam" id="PF23797">
    <property type="entry name" value="Beta-prop_ELP1_2nd"/>
    <property type="match status" value="1"/>
</dbReference>
<keyword evidence="4" id="KW-0819">tRNA processing</keyword>
<protein>
    <recommendedName>
        <fullName evidence="5 6">Elongator complex protein 1</fullName>
    </recommendedName>
</protein>
<dbReference type="Gene3D" id="1.25.40.470">
    <property type="match status" value="1"/>
</dbReference>
<comment type="subcellular location">
    <subcellularLocation>
        <location evidence="6">Cytoplasm</location>
    </subcellularLocation>
    <subcellularLocation>
        <location evidence="6">Nucleus</location>
    </subcellularLocation>
</comment>
<dbReference type="InterPro" id="IPR036322">
    <property type="entry name" value="WD40_repeat_dom_sf"/>
</dbReference>
<comment type="pathway">
    <text evidence="1">tRNA modification; 5-methoxycarbonylmethyl-2-thiouridine-tRNA biosynthesis.</text>
</comment>
<dbReference type="PANTHER" id="PTHR12747:SF0">
    <property type="entry name" value="ELONGATOR COMPLEX PROTEIN 1"/>
    <property type="match status" value="1"/>
</dbReference>
<feature type="compositionally biased region" description="Polar residues" evidence="7">
    <location>
        <begin position="1173"/>
        <end position="1189"/>
    </location>
</feature>
<evidence type="ECO:0000256" key="1">
    <source>
        <dbReference type="ARBA" id="ARBA00005043"/>
    </source>
</evidence>
<dbReference type="Pfam" id="PF23925">
    <property type="entry name" value="A-sol_ELP1"/>
    <property type="match status" value="1"/>
</dbReference>
<evidence type="ECO:0000259" key="9">
    <source>
        <dbReference type="Pfam" id="PF23797"/>
    </source>
</evidence>
<dbReference type="Pfam" id="PF04762">
    <property type="entry name" value="Beta-prop_ELP1_1st"/>
    <property type="match status" value="2"/>
</dbReference>
<dbReference type="InterPro" id="IPR056164">
    <property type="entry name" value="Beta-prop_ELP1_1st"/>
</dbReference>
<feature type="domain" description="ELP1 first N-terminal beta-propeller" evidence="8">
    <location>
        <begin position="163"/>
        <end position="332"/>
    </location>
</feature>
<evidence type="ECO:0000313" key="14">
    <source>
        <dbReference type="Proteomes" id="UP000634136"/>
    </source>
</evidence>
<feature type="compositionally biased region" description="Basic residues" evidence="7">
    <location>
        <begin position="1208"/>
        <end position="1218"/>
    </location>
</feature>
<dbReference type="Proteomes" id="UP000634136">
    <property type="component" value="Unassembled WGS sequence"/>
</dbReference>
<dbReference type="OrthoDB" id="40048at2759"/>
<evidence type="ECO:0000313" key="13">
    <source>
        <dbReference type="EMBL" id="KAF7811336.1"/>
    </source>
</evidence>
<keyword evidence="3 6" id="KW-0963">Cytoplasm</keyword>
<evidence type="ECO:0000256" key="2">
    <source>
        <dbReference type="ARBA" id="ARBA00006086"/>
    </source>
</evidence>
<evidence type="ECO:0000259" key="8">
    <source>
        <dbReference type="Pfam" id="PF04762"/>
    </source>
</evidence>
<evidence type="ECO:0000256" key="7">
    <source>
        <dbReference type="SAM" id="MobiDB-lite"/>
    </source>
</evidence>
<evidence type="ECO:0000256" key="6">
    <source>
        <dbReference type="PIRNR" id="PIRNR017233"/>
    </source>
</evidence>
<gene>
    <name evidence="13" type="ORF">G2W53_032312</name>
</gene>
<keyword evidence="14" id="KW-1185">Reference proteome</keyword>
<proteinExistence type="inferred from homology"/>
<comment type="similarity">
    <text evidence="2 6">Belongs to the ELP1/IKA1 family.</text>
</comment>
<dbReference type="GO" id="GO:0033588">
    <property type="term" value="C:elongator holoenzyme complex"/>
    <property type="evidence" value="ECO:0007669"/>
    <property type="project" value="InterPro"/>
</dbReference>
<dbReference type="PIRSF" id="PIRSF017233">
    <property type="entry name" value="IKAP"/>
    <property type="match status" value="1"/>
</dbReference>